<keyword evidence="3" id="KW-0804">Transcription</keyword>
<keyword evidence="1" id="KW-0805">Transcription regulation</keyword>
<evidence type="ECO:0000256" key="2">
    <source>
        <dbReference type="ARBA" id="ARBA00023125"/>
    </source>
</evidence>
<organism evidence="5 6">
    <name type="scientific">Planifilum fulgidum</name>
    <dbReference type="NCBI Taxonomy" id="201973"/>
    <lineage>
        <taxon>Bacteria</taxon>
        <taxon>Bacillati</taxon>
        <taxon>Bacillota</taxon>
        <taxon>Bacilli</taxon>
        <taxon>Bacillales</taxon>
        <taxon>Thermoactinomycetaceae</taxon>
        <taxon>Planifilum</taxon>
    </lineage>
</organism>
<accession>A0A1I2RG46</accession>
<dbReference type="InterPro" id="IPR036390">
    <property type="entry name" value="WH_DNA-bd_sf"/>
</dbReference>
<dbReference type="SUPFAM" id="SSF46785">
    <property type="entry name" value="Winged helix' DNA-binding domain"/>
    <property type="match status" value="1"/>
</dbReference>
<dbReference type="PANTHER" id="PTHR38445">
    <property type="entry name" value="HTH-TYPE TRANSCRIPTIONAL REPRESSOR YTRA"/>
    <property type="match status" value="1"/>
</dbReference>
<keyword evidence="2" id="KW-0238">DNA-binding</keyword>
<dbReference type="CDD" id="cd07377">
    <property type="entry name" value="WHTH_GntR"/>
    <property type="match status" value="1"/>
</dbReference>
<reference evidence="5 6" key="1">
    <citation type="submission" date="2016-10" db="EMBL/GenBank/DDBJ databases">
        <authorList>
            <person name="de Groot N.N."/>
        </authorList>
    </citation>
    <scope>NUCLEOTIDE SEQUENCE [LARGE SCALE GENOMIC DNA]</scope>
    <source>
        <strain evidence="5 6">DSM 44945</strain>
    </source>
</reference>
<sequence length="157" mass="18032">MEARDDPANHAHRFALERRGRAIRLPIRIAENSREPIYHQIERQIIALIVGGQLSAGTPLPSIRALAKELSCSVITTRRAYQNLEQQGYIRTIQGKGTFVAEVKAEKKEQVAHETLYEAFRRAIGMSLDLKRTPQETREIFERVLKELTEKRGIRDE</sequence>
<dbReference type="Pfam" id="PF00392">
    <property type="entry name" value="GntR"/>
    <property type="match status" value="1"/>
</dbReference>
<name>A0A1I2RG46_9BACL</name>
<evidence type="ECO:0000313" key="6">
    <source>
        <dbReference type="Proteomes" id="UP000198661"/>
    </source>
</evidence>
<dbReference type="GO" id="GO:0003677">
    <property type="term" value="F:DNA binding"/>
    <property type="evidence" value="ECO:0007669"/>
    <property type="project" value="UniProtKB-KW"/>
</dbReference>
<dbReference type="PROSITE" id="PS50949">
    <property type="entry name" value="HTH_GNTR"/>
    <property type="match status" value="1"/>
</dbReference>
<keyword evidence="6" id="KW-1185">Reference proteome</keyword>
<dbReference type="Gene3D" id="1.10.10.10">
    <property type="entry name" value="Winged helix-like DNA-binding domain superfamily/Winged helix DNA-binding domain"/>
    <property type="match status" value="1"/>
</dbReference>
<evidence type="ECO:0000313" key="5">
    <source>
        <dbReference type="EMBL" id="SFG39043.1"/>
    </source>
</evidence>
<dbReference type="GO" id="GO:0003700">
    <property type="term" value="F:DNA-binding transcription factor activity"/>
    <property type="evidence" value="ECO:0007669"/>
    <property type="project" value="InterPro"/>
</dbReference>
<dbReference type="Proteomes" id="UP000198661">
    <property type="component" value="Unassembled WGS sequence"/>
</dbReference>
<dbReference type="EMBL" id="FOOK01000030">
    <property type="protein sequence ID" value="SFG39043.1"/>
    <property type="molecule type" value="Genomic_DNA"/>
</dbReference>
<protein>
    <submittedName>
        <fullName evidence="5">Transcriptional regulator, GntR family</fullName>
    </submittedName>
</protein>
<gene>
    <name evidence="5" type="ORF">SAMN04488025_13034</name>
</gene>
<dbReference type="AlphaFoldDB" id="A0A1I2RG46"/>
<dbReference type="STRING" id="201973.SAMN04488025_13034"/>
<dbReference type="InterPro" id="IPR036388">
    <property type="entry name" value="WH-like_DNA-bd_sf"/>
</dbReference>
<evidence type="ECO:0000256" key="1">
    <source>
        <dbReference type="ARBA" id="ARBA00023015"/>
    </source>
</evidence>
<feature type="domain" description="HTH gntR-type" evidence="4">
    <location>
        <begin position="35"/>
        <end position="103"/>
    </location>
</feature>
<dbReference type="PANTHER" id="PTHR38445:SF7">
    <property type="entry name" value="GNTR-FAMILY TRANSCRIPTIONAL REGULATOR"/>
    <property type="match status" value="1"/>
</dbReference>
<dbReference type="SMART" id="SM00345">
    <property type="entry name" value="HTH_GNTR"/>
    <property type="match status" value="1"/>
</dbReference>
<evidence type="ECO:0000256" key="3">
    <source>
        <dbReference type="ARBA" id="ARBA00023163"/>
    </source>
</evidence>
<proteinExistence type="predicted"/>
<dbReference type="InterPro" id="IPR000524">
    <property type="entry name" value="Tscrpt_reg_HTH_GntR"/>
</dbReference>
<evidence type="ECO:0000259" key="4">
    <source>
        <dbReference type="PROSITE" id="PS50949"/>
    </source>
</evidence>